<evidence type="ECO:0000313" key="3">
    <source>
        <dbReference type="EMBL" id="OGK01777.1"/>
    </source>
</evidence>
<proteinExistence type="predicted"/>
<dbReference type="InterPro" id="IPR041682">
    <property type="entry name" value="AAA_14"/>
</dbReference>
<dbReference type="Proteomes" id="UP000179243">
    <property type="component" value="Unassembled WGS sequence"/>
</dbReference>
<dbReference type="PANTHER" id="PTHR33295">
    <property type="entry name" value="ATPASE"/>
    <property type="match status" value="1"/>
</dbReference>
<evidence type="ECO:0000259" key="2">
    <source>
        <dbReference type="Pfam" id="PF13635"/>
    </source>
</evidence>
<comment type="caution">
    <text evidence="3">The sequence shown here is derived from an EMBL/GenBank/DDBJ whole genome shotgun (WGS) entry which is preliminary data.</text>
</comment>
<evidence type="ECO:0000259" key="1">
    <source>
        <dbReference type="Pfam" id="PF13173"/>
    </source>
</evidence>
<dbReference type="Pfam" id="PF13173">
    <property type="entry name" value="AAA_14"/>
    <property type="match status" value="1"/>
</dbReference>
<dbReference type="AlphaFoldDB" id="A0A1F7F5G7"/>
<feature type="domain" description="DUF4143" evidence="2">
    <location>
        <begin position="222"/>
        <end position="387"/>
    </location>
</feature>
<gene>
    <name evidence="3" type="ORF">A2519_01700</name>
</gene>
<dbReference type="EMBL" id="MFYX01000119">
    <property type="protein sequence ID" value="OGK01777.1"/>
    <property type="molecule type" value="Genomic_DNA"/>
</dbReference>
<evidence type="ECO:0008006" key="5">
    <source>
        <dbReference type="Google" id="ProtNLM"/>
    </source>
</evidence>
<evidence type="ECO:0000313" key="4">
    <source>
        <dbReference type="Proteomes" id="UP000179243"/>
    </source>
</evidence>
<protein>
    <recommendedName>
        <fullName evidence="5">ATPase</fullName>
    </recommendedName>
</protein>
<sequence length="433" mass="48850">MKRYVLNYLNSWKNDVRRKPLLIRGARQVGKSYVVQDFAKKNFSSIVTVDLEQKPEISAAFNSLDPKQIISQLGLLYNQPLEPGKTLLFIDEIQKSPKAIMALRYFYEQFPELHVIAAGSLLEFALEAQNFSFPVGRVESLFLHPMSFLEFLRALGKDSLADHVENSAFRSGQPAVHEELNRLVRSYFVVGGMPEAVQTYTETGDLARVARVHETIIQTFRDDFGKYARLSSHRHLETVFSAAPRLAGNKFQYKRVEPESNARELKAALGLLVRAGVVRQVFRTSVGQLPLAAGMKENHFKVLALDIGLMTTQIGIGGEVLRSSDLLSAWNGVAAEQFVGQELVAYATPFRQPELFYWGREEYNSRAEIDYIVQKEGKALPIEVKSGAPGRMKSMHLFLEKYALTVRGVRFCAAPYREEARFTSLPLYAVFSV</sequence>
<dbReference type="PANTHER" id="PTHR33295:SF7">
    <property type="entry name" value="ATPASE"/>
    <property type="match status" value="1"/>
</dbReference>
<reference evidence="3 4" key="1">
    <citation type="journal article" date="2016" name="Nat. Commun.">
        <title>Thousands of microbial genomes shed light on interconnected biogeochemical processes in an aquifer system.</title>
        <authorList>
            <person name="Anantharaman K."/>
            <person name="Brown C.T."/>
            <person name="Hug L.A."/>
            <person name="Sharon I."/>
            <person name="Castelle C.J."/>
            <person name="Probst A.J."/>
            <person name="Thomas B.C."/>
            <person name="Singh A."/>
            <person name="Wilkins M.J."/>
            <person name="Karaoz U."/>
            <person name="Brodie E.L."/>
            <person name="Williams K.H."/>
            <person name="Hubbard S.S."/>
            <person name="Banfield J.F."/>
        </authorList>
    </citation>
    <scope>NUCLEOTIDE SEQUENCE [LARGE SCALE GENOMIC DNA]</scope>
</reference>
<dbReference type="SUPFAM" id="SSF52540">
    <property type="entry name" value="P-loop containing nucleoside triphosphate hydrolases"/>
    <property type="match status" value="1"/>
</dbReference>
<organism evidence="3 4">
    <name type="scientific">Candidatus Raymondbacteria bacterium RIFOXYD12_FULL_49_13</name>
    <dbReference type="NCBI Taxonomy" id="1817890"/>
    <lineage>
        <taxon>Bacteria</taxon>
        <taxon>Raymondiibacteriota</taxon>
    </lineage>
</organism>
<accession>A0A1F7F5G7</accession>
<name>A0A1F7F5G7_UNCRA</name>
<dbReference type="InterPro" id="IPR027417">
    <property type="entry name" value="P-loop_NTPase"/>
</dbReference>
<dbReference type="Pfam" id="PF13635">
    <property type="entry name" value="DUF4143"/>
    <property type="match status" value="1"/>
</dbReference>
<feature type="domain" description="AAA" evidence="1">
    <location>
        <begin position="18"/>
        <end position="152"/>
    </location>
</feature>
<dbReference type="InterPro" id="IPR025420">
    <property type="entry name" value="DUF4143"/>
</dbReference>